<dbReference type="RefSeq" id="WP_015650659.1">
    <property type="nucleotide sequence ID" value="NC_020506.1"/>
</dbReference>
<dbReference type="InterPro" id="IPR050678">
    <property type="entry name" value="DNA_Partitioning_ATPase"/>
</dbReference>
<reference evidence="2 3" key="1">
    <citation type="submission" date="2013-02" db="EMBL/GenBank/DDBJ databases">
        <title>The complete genome sequence of Corynebacterium callunae DSM 20147.</title>
        <authorList>
            <person name="Ruckert C."/>
            <person name="Albersmeier A."/>
            <person name="Kalinowski J."/>
        </authorList>
    </citation>
    <scope>NUCLEOTIDE SEQUENCE [LARGE SCALE GENOMIC DNA]</scope>
    <source>
        <strain evidence="2 3">DSM 20147</strain>
    </source>
</reference>
<dbReference type="HOGENOM" id="CLU_037612_5_1_11"/>
<dbReference type="PIRSF" id="PIRSF009320">
    <property type="entry name" value="Nuc_binding_HP_1000"/>
    <property type="match status" value="1"/>
</dbReference>
<dbReference type="InterPro" id="IPR002586">
    <property type="entry name" value="CobQ/CobB/MinD/ParA_Nub-bd_dom"/>
</dbReference>
<dbReference type="STRING" id="1121353.H924_03875"/>
<evidence type="ECO:0000313" key="3">
    <source>
        <dbReference type="Proteomes" id="UP000011760"/>
    </source>
</evidence>
<dbReference type="eggNOG" id="COG1192">
    <property type="taxonomic scope" value="Bacteria"/>
</dbReference>
<gene>
    <name evidence="2" type="ORF">H924_03875</name>
</gene>
<sequence length="195" mass="20819">MTTIAICNLKGGTGKTTTAIFLAYALTRTGDTVTVVDADPQGSATEWAARAEDKGTPFPFTVEPGNARSLARSAAKAEWTLIDCPPGTAQIIDAAVAIADHVIIPTRPSGIEIDRMWEALDLSAQKNPKILMTSIICGTKSLNSLQNALQAEEVDTYGSAIRQREAIKNSFGYPLEDDLYGYEAVAKELKAITGK</sequence>
<feature type="domain" description="CobQ/CobB/MinD/ParA nucleotide binding" evidence="1">
    <location>
        <begin position="4"/>
        <end position="167"/>
    </location>
</feature>
<dbReference type="InterPro" id="IPR027417">
    <property type="entry name" value="P-loop_NTPase"/>
</dbReference>
<accession>M1TPE8</accession>
<name>M1TPE8_9CORY</name>
<dbReference type="OrthoDB" id="9804460at2"/>
<dbReference type="KEGG" id="ccn:H924_03875"/>
<dbReference type="AlphaFoldDB" id="M1TPE8"/>
<dbReference type="Pfam" id="PF01656">
    <property type="entry name" value="CbiA"/>
    <property type="match status" value="1"/>
</dbReference>
<dbReference type="EMBL" id="CP004354">
    <property type="protein sequence ID" value="AGG66221.1"/>
    <property type="molecule type" value="Genomic_DNA"/>
</dbReference>
<organism evidence="2 3">
    <name type="scientific">Corynebacterium callunae DSM 20147</name>
    <dbReference type="NCBI Taxonomy" id="1121353"/>
    <lineage>
        <taxon>Bacteria</taxon>
        <taxon>Bacillati</taxon>
        <taxon>Actinomycetota</taxon>
        <taxon>Actinomycetes</taxon>
        <taxon>Mycobacteriales</taxon>
        <taxon>Corynebacteriaceae</taxon>
        <taxon>Corynebacterium</taxon>
    </lineage>
</organism>
<keyword evidence="3" id="KW-1185">Reference proteome</keyword>
<dbReference type="CDD" id="cd02042">
    <property type="entry name" value="ParAB_family"/>
    <property type="match status" value="1"/>
</dbReference>
<dbReference type="Proteomes" id="UP000011760">
    <property type="component" value="Chromosome"/>
</dbReference>
<dbReference type="SUPFAM" id="SSF52540">
    <property type="entry name" value="P-loop containing nucleoside triphosphate hydrolases"/>
    <property type="match status" value="1"/>
</dbReference>
<protein>
    <recommendedName>
        <fullName evidence="1">CobQ/CobB/MinD/ParA nucleotide binding domain-containing protein</fullName>
    </recommendedName>
</protein>
<proteinExistence type="predicted"/>
<evidence type="ECO:0000259" key="1">
    <source>
        <dbReference type="Pfam" id="PF01656"/>
    </source>
</evidence>
<dbReference type="Gene3D" id="3.40.50.300">
    <property type="entry name" value="P-loop containing nucleotide triphosphate hydrolases"/>
    <property type="match status" value="1"/>
</dbReference>
<evidence type="ECO:0000313" key="2">
    <source>
        <dbReference type="EMBL" id="AGG66221.1"/>
    </source>
</evidence>
<dbReference type="PATRIC" id="fig|1121353.3.peg.796"/>
<dbReference type="PANTHER" id="PTHR13696:SF96">
    <property type="entry name" value="COBQ_COBB_MIND_PARA NUCLEOTIDE BINDING DOMAIN-CONTAINING PROTEIN"/>
    <property type="match status" value="1"/>
</dbReference>
<dbReference type="PANTHER" id="PTHR13696">
    <property type="entry name" value="P-LOOP CONTAINING NUCLEOSIDE TRIPHOSPHATE HYDROLASE"/>
    <property type="match status" value="1"/>
</dbReference>